<dbReference type="SMART" id="SM00387">
    <property type="entry name" value="HATPase_c"/>
    <property type="match status" value="1"/>
</dbReference>
<dbReference type="PANTHER" id="PTHR43065">
    <property type="entry name" value="SENSOR HISTIDINE KINASE"/>
    <property type="match status" value="1"/>
</dbReference>
<evidence type="ECO:0000259" key="9">
    <source>
        <dbReference type="PROSITE" id="PS50109"/>
    </source>
</evidence>
<accession>A0A5B9FUA3</accession>
<keyword evidence="8" id="KW-0902">Two-component regulatory system</keyword>
<keyword evidence="7" id="KW-0067">ATP-binding</keyword>
<dbReference type="InterPro" id="IPR003594">
    <property type="entry name" value="HATPase_dom"/>
</dbReference>
<dbReference type="EC" id="2.7.13.3" evidence="2"/>
<dbReference type="InterPro" id="IPR004358">
    <property type="entry name" value="Sig_transdc_His_kin-like_C"/>
</dbReference>
<dbReference type="Gene3D" id="3.30.565.10">
    <property type="entry name" value="Histidine kinase-like ATPase, C-terminal domain"/>
    <property type="match status" value="1"/>
</dbReference>
<evidence type="ECO:0000256" key="5">
    <source>
        <dbReference type="ARBA" id="ARBA00022741"/>
    </source>
</evidence>
<evidence type="ECO:0000313" key="10">
    <source>
        <dbReference type="EMBL" id="QEE49839.1"/>
    </source>
</evidence>
<evidence type="ECO:0000313" key="11">
    <source>
        <dbReference type="Proteomes" id="UP000321222"/>
    </source>
</evidence>
<organism evidence="10 11">
    <name type="scientific">Flavobacterium alkalisoli</name>
    <dbReference type="NCBI Taxonomy" id="2602769"/>
    <lineage>
        <taxon>Bacteria</taxon>
        <taxon>Pseudomonadati</taxon>
        <taxon>Bacteroidota</taxon>
        <taxon>Flavobacteriia</taxon>
        <taxon>Flavobacteriales</taxon>
        <taxon>Flavobacteriaceae</taxon>
        <taxon>Flavobacterium</taxon>
    </lineage>
</organism>
<reference evidence="10 11" key="1">
    <citation type="submission" date="2019-08" db="EMBL/GenBank/DDBJ databases">
        <title>Flavobacterium alkalisoli sp. nov., isolated from rhizosphere soil of Suaeda salsa.</title>
        <authorList>
            <person name="Sun J.-Q."/>
            <person name="Xu L."/>
        </authorList>
    </citation>
    <scope>NUCLEOTIDE SEQUENCE [LARGE SCALE GENOMIC DNA]</scope>
    <source>
        <strain evidence="10 11">XS-5</strain>
    </source>
</reference>
<dbReference type="AlphaFoldDB" id="A0A5B9FUA3"/>
<feature type="domain" description="Histidine kinase" evidence="9">
    <location>
        <begin position="1"/>
        <end position="88"/>
    </location>
</feature>
<evidence type="ECO:0000256" key="4">
    <source>
        <dbReference type="ARBA" id="ARBA00022679"/>
    </source>
</evidence>
<dbReference type="SUPFAM" id="SSF55874">
    <property type="entry name" value="ATPase domain of HSP90 chaperone/DNA topoisomerase II/histidine kinase"/>
    <property type="match status" value="1"/>
</dbReference>
<evidence type="ECO:0000256" key="1">
    <source>
        <dbReference type="ARBA" id="ARBA00000085"/>
    </source>
</evidence>
<proteinExistence type="predicted"/>
<dbReference type="PANTHER" id="PTHR43065:SF10">
    <property type="entry name" value="PEROXIDE STRESS-ACTIVATED HISTIDINE KINASE MAK3"/>
    <property type="match status" value="1"/>
</dbReference>
<dbReference type="InterPro" id="IPR005467">
    <property type="entry name" value="His_kinase_dom"/>
</dbReference>
<evidence type="ECO:0000256" key="2">
    <source>
        <dbReference type="ARBA" id="ARBA00012438"/>
    </source>
</evidence>
<dbReference type="GO" id="GO:0004673">
    <property type="term" value="F:protein histidine kinase activity"/>
    <property type="evidence" value="ECO:0007669"/>
    <property type="project" value="UniProtKB-EC"/>
</dbReference>
<dbReference type="KEGG" id="fak:FUA48_09650"/>
<evidence type="ECO:0000256" key="6">
    <source>
        <dbReference type="ARBA" id="ARBA00022777"/>
    </source>
</evidence>
<keyword evidence="11" id="KW-1185">Reference proteome</keyword>
<evidence type="ECO:0000256" key="8">
    <source>
        <dbReference type="ARBA" id="ARBA00023012"/>
    </source>
</evidence>
<dbReference type="Proteomes" id="UP000321222">
    <property type="component" value="Chromosome"/>
</dbReference>
<dbReference type="EMBL" id="CP042831">
    <property type="protein sequence ID" value="QEE49839.1"/>
    <property type="molecule type" value="Genomic_DNA"/>
</dbReference>
<name>A0A5B9FUA3_9FLAO</name>
<keyword evidence="3" id="KW-0597">Phosphoprotein</keyword>
<dbReference type="GO" id="GO:0000160">
    <property type="term" value="P:phosphorelay signal transduction system"/>
    <property type="evidence" value="ECO:0007669"/>
    <property type="project" value="UniProtKB-KW"/>
</dbReference>
<evidence type="ECO:0000256" key="3">
    <source>
        <dbReference type="ARBA" id="ARBA00022553"/>
    </source>
</evidence>
<dbReference type="OrthoDB" id="1931120at2"/>
<protein>
    <recommendedName>
        <fullName evidence="2">histidine kinase</fullName>
        <ecNumber evidence="2">2.7.13.3</ecNumber>
    </recommendedName>
</protein>
<evidence type="ECO:0000256" key="7">
    <source>
        <dbReference type="ARBA" id="ARBA00022840"/>
    </source>
</evidence>
<dbReference type="GO" id="GO:0005524">
    <property type="term" value="F:ATP binding"/>
    <property type="evidence" value="ECO:0007669"/>
    <property type="project" value="UniProtKB-KW"/>
</dbReference>
<comment type="catalytic activity">
    <reaction evidence="1">
        <text>ATP + protein L-histidine = ADP + protein N-phospho-L-histidine.</text>
        <dbReference type="EC" id="2.7.13.3"/>
    </reaction>
</comment>
<keyword evidence="6" id="KW-0418">Kinase</keyword>
<dbReference type="PROSITE" id="PS50109">
    <property type="entry name" value="HIS_KIN"/>
    <property type="match status" value="1"/>
</dbReference>
<dbReference type="Pfam" id="PF02518">
    <property type="entry name" value="HATPase_c"/>
    <property type="match status" value="1"/>
</dbReference>
<keyword evidence="5" id="KW-0547">Nucleotide-binding</keyword>
<keyword evidence="4" id="KW-0808">Transferase</keyword>
<gene>
    <name evidence="10" type="ORF">FUA48_09650</name>
</gene>
<dbReference type="InterPro" id="IPR036890">
    <property type="entry name" value="HATPase_C_sf"/>
</dbReference>
<dbReference type="PRINTS" id="PR00344">
    <property type="entry name" value="BCTRLSENSOR"/>
</dbReference>
<sequence length="88" mass="9716">MYALENSENKVINLTAEVRQERTFITISDTGMGVDKEIEDKIFLPFFTTRKDGASIGLTLSKNIIDAHGGHLQYKSSSEGSSFSICLV</sequence>